<comment type="caution">
    <text evidence="1">The sequence shown here is derived from an EMBL/GenBank/DDBJ whole genome shotgun (WGS) entry which is preliminary data.</text>
</comment>
<dbReference type="EMBL" id="DYZF01000095">
    <property type="protein sequence ID" value="HJE51133.1"/>
    <property type="molecule type" value="Genomic_DNA"/>
</dbReference>
<evidence type="ECO:0000313" key="1">
    <source>
        <dbReference type="EMBL" id="HJE51133.1"/>
    </source>
</evidence>
<organism evidence="1 2">
    <name type="scientific">Tessaracoccus flavescens</name>
    <dbReference type="NCBI Taxonomy" id="399497"/>
    <lineage>
        <taxon>Bacteria</taxon>
        <taxon>Bacillati</taxon>
        <taxon>Actinomycetota</taxon>
        <taxon>Actinomycetes</taxon>
        <taxon>Propionibacteriales</taxon>
        <taxon>Propionibacteriaceae</taxon>
        <taxon>Tessaracoccus</taxon>
    </lineage>
</organism>
<reference evidence="1" key="1">
    <citation type="journal article" date="2021" name="PeerJ">
        <title>Extensive microbial diversity within the chicken gut microbiome revealed by metagenomics and culture.</title>
        <authorList>
            <person name="Gilroy R."/>
            <person name="Ravi A."/>
            <person name="Getino M."/>
            <person name="Pursley I."/>
            <person name="Horton D.L."/>
            <person name="Alikhan N.F."/>
            <person name="Baker D."/>
            <person name="Gharbi K."/>
            <person name="Hall N."/>
            <person name="Watson M."/>
            <person name="Adriaenssens E.M."/>
            <person name="Foster-Nyarko E."/>
            <person name="Jarju S."/>
            <person name="Secka A."/>
            <person name="Antonio M."/>
            <person name="Oren A."/>
            <person name="Chaudhuri R.R."/>
            <person name="La Ragione R."/>
            <person name="Hildebrand F."/>
            <person name="Pallen M.J."/>
        </authorList>
    </citation>
    <scope>NUCLEOTIDE SEQUENCE</scope>
    <source>
        <strain evidence="1">ChiGjej3B3-7470</strain>
    </source>
</reference>
<accession>A0A921EMB3</accession>
<protein>
    <submittedName>
        <fullName evidence="1">Uncharacterized protein</fullName>
    </submittedName>
</protein>
<proteinExistence type="predicted"/>
<dbReference type="Proteomes" id="UP000712713">
    <property type="component" value="Unassembled WGS sequence"/>
</dbReference>
<dbReference type="AlphaFoldDB" id="A0A921EMB3"/>
<gene>
    <name evidence="1" type="ORF">K8V15_04010</name>
</gene>
<reference evidence="1" key="2">
    <citation type="submission" date="2021-09" db="EMBL/GenBank/DDBJ databases">
        <authorList>
            <person name="Gilroy R."/>
        </authorList>
    </citation>
    <scope>NUCLEOTIDE SEQUENCE</scope>
    <source>
        <strain evidence="1">ChiGjej3B3-7470</strain>
    </source>
</reference>
<sequence>MSGFFTLLMIIFIVGTILGVTRGGRPSLGGSGYPPRPQLPYGQPMEPMQPMQPMFGQQLMAPYGQRYDPTAMQPMAPGAREAINADITTFGDELRDLDLDVVGRELDAAAQADYSKALDAYDGAKASLERAQSHADVRRIAEIMEEGRYAVACVKARVNGLPIPAHRPPCFFDPAHGTSAENIQWAPPGGAMREVPACAADAQRVRMGMGPSIRMVHQGPMQVPYWEDRRYAPMVQGYYGRFGADPALRSITTGALMIGGFSLLMGLLDD</sequence>
<name>A0A921EMB3_9ACTN</name>
<evidence type="ECO:0000313" key="2">
    <source>
        <dbReference type="Proteomes" id="UP000712713"/>
    </source>
</evidence>